<dbReference type="STRING" id="394096.DB31_7556"/>
<dbReference type="Proteomes" id="UP000028725">
    <property type="component" value="Unassembled WGS sequence"/>
</dbReference>
<evidence type="ECO:0000313" key="2">
    <source>
        <dbReference type="EMBL" id="KFE68319.1"/>
    </source>
</evidence>
<dbReference type="AlphaFoldDB" id="A0A085WKV6"/>
<comment type="caution">
    <text evidence="2">The sequence shown here is derived from an EMBL/GenBank/DDBJ whole genome shotgun (WGS) entry which is preliminary data.</text>
</comment>
<feature type="region of interest" description="Disordered" evidence="1">
    <location>
        <begin position="44"/>
        <end position="66"/>
    </location>
</feature>
<evidence type="ECO:0000313" key="3">
    <source>
        <dbReference type="Proteomes" id="UP000028725"/>
    </source>
</evidence>
<evidence type="ECO:0000256" key="1">
    <source>
        <dbReference type="SAM" id="MobiDB-lite"/>
    </source>
</evidence>
<keyword evidence="3" id="KW-1185">Reference proteome</keyword>
<reference evidence="2 3" key="1">
    <citation type="submission" date="2014-04" db="EMBL/GenBank/DDBJ databases">
        <title>Genome assembly of Hyalangium minutum DSM 14724.</title>
        <authorList>
            <person name="Sharma G."/>
            <person name="Subramanian S."/>
        </authorList>
    </citation>
    <scope>NUCLEOTIDE SEQUENCE [LARGE SCALE GENOMIC DNA]</scope>
    <source>
        <strain evidence="2 3">DSM 14724</strain>
    </source>
</reference>
<accession>A0A085WKV6</accession>
<protein>
    <submittedName>
        <fullName evidence="2">Uncharacterized protein</fullName>
    </submittedName>
</protein>
<organism evidence="2 3">
    <name type="scientific">Hyalangium minutum</name>
    <dbReference type="NCBI Taxonomy" id="394096"/>
    <lineage>
        <taxon>Bacteria</taxon>
        <taxon>Pseudomonadati</taxon>
        <taxon>Myxococcota</taxon>
        <taxon>Myxococcia</taxon>
        <taxon>Myxococcales</taxon>
        <taxon>Cystobacterineae</taxon>
        <taxon>Archangiaceae</taxon>
        <taxon>Hyalangium</taxon>
    </lineage>
</organism>
<name>A0A085WKV6_9BACT</name>
<dbReference type="EMBL" id="JMCB01000006">
    <property type="protein sequence ID" value="KFE68319.1"/>
    <property type="molecule type" value="Genomic_DNA"/>
</dbReference>
<sequence>MLGPTRWLLCTWPWGKQSVLSSTHHRSFLQSVSPSPYLATRYSLRPQQSPRAHPRSGCFQPPKQASTPLVARMARVDS</sequence>
<proteinExistence type="predicted"/>
<gene>
    <name evidence="2" type="ORF">DB31_7556</name>
</gene>